<evidence type="ECO:0000259" key="7">
    <source>
        <dbReference type="Pfam" id="PF00892"/>
    </source>
</evidence>
<dbReference type="InterPro" id="IPR037185">
    <property type="entry name" value="EmrE-like"/>
</dbReference>
<evidence type="ECO:0000256" key="3">
    <source>
        <dbReference type="ARBA" id="ARBA00022989"/>
    </source>
</evidence>
<feature type="transmembrane region" description="Helical" evidence="6">
    <location>
        <begin position="197"/>
        <end position="217"/>
    </location>
</feature>
<feature type="transmembrane region" description="Helical" evidence="6">
    <location>
        <begin position="269"/>
        <end position="290"/>
    </location>
</feature>
<keyword evidence="3 6" id="KW-1133">Transmembrane helix</keyword>
<accession>A0A9P6WAS9</accession>
<dbReference type="InterPro" id="IPR000620">
    <property type="entry name" value="EamA_dom"/>
</dbReference>
<feature type="compositionally biased region" description="Acidic residues" evidence="5">
    <location>
        <begin position="402"/>
        <end position="419"/>
    </location>
</feature>
<feature type="transmembrane region" description="Helical" evidence="6">
    <location>
        <begin position="140"/>
        <end position="160"/>
    </location>
</feature>
<evidence type="ECO:0000256" key="5">
    <source>
        <dbReference type="SAM" id="MobiDB-lite"/>
    </source>
</evidence>
<feature type="transmembrane region" description="Helical" evidence="6">
    <location>
        <begin position="100"/>
        <end position="119"/>
    </location>
</feature>
<dbReference type="PANTHER" id="PTHR22911">
    <property type="entry name" value="ACYL-MALONYL CONDENSING ENZYME-RELATED"/>
    <property type="match status" value="1"/>
</dbReference>
<dbReference type="SUPFAM" id="SSF103481">
    <property type="entry name" value="Multidrug resistance efflux transporter EmrE"/>
    <property type="match status" value="2"/>
</dbReference>
<keyword evidence="2 6" id="KW-0812">Transmembrane</keyword>
<proteinExistence type="predicted"/>
<feature type="transmembrane region" description="Helical" evidence="6">
    <location>
        <begin position="333"/>
        <end position="350"/>
    </location>
</feature>
<evidence type="ECO:0000256" key="6">
    <source>
        <dbReference type="SAM" id="Phobius"/>
    </source>
</evidence>
<keyword evidence="9" id="KW-1185">Reference proteome</keyword>
<feature type="transmembrane region" description="Helical" evidence="6">
    <location>
        <begin position="67"/>
        <end position="88"/>
    </location>
</feature>
<dbReference type="Proteomes" id="UP000750334">
    <property type="component" value="Unassembled WGS sequence"/>
</dbReference>
<evidence type="ECO:0000256" key="1">
    <source>
        <dbReference type="ARBA" id="ARBA00004141"/>
    </source>
</evidence>
<comment type="caution">
    <text evidence="8">The sequence shown here is derived from an EMBL/GenBank/DDBJ whole genome shotgun (WGS) entry which is preliminary data.</text>
</comment>
<comment type="subcellular location">
    <subcellularLocation>
        <location evidence="1">Membrane</location>
        <topology evidence="1">Multi-pass membrane protein</topology>
    </subcellularLocation>
</comment>
<name>A0A9P6WAS9_MAUEX</name>
<evidence type="ECO:0000313" key="9">
    <source>
        <dbReference type="Proteomes" id="UP000750334"/>
    </source>
</evidence>
<dbReference type="AlphaFoldDB" id="A0A9P6WAS9"/>
<protein>
    <recommendedName>
        <fullName evidence="7">EamA domain-containing protein</fullName>
    </recommendedName>
</protein>
<feature type="transmembrane region" description="Helical" evidence="6">
    <location>
        <begin position="356"/>
        <end position="373"/>
    </location>
</feature>
<gene>
    <name evidence="8" type="ORF">C6P45_005256</name>
</gene>
<organism evidence="8 9">
    <name type="scientific">Maudiozyma exigua</name>
    <name type="common">Yeast</name>
    <name type="synonym">Kazachstania exigua</name>
    <dbReference type="NCBI Taxonomy" id="34358"/>
    <lineage>
        <taxon>Eukaryota</taxon>
        <taxon>Fungi</taxon>
        <taxon>Dikarya</taxon>
        <taxon>Ascomycota</taxon>
        <taxon>Saccharomycotina</taxon>
        <taxon>Saccharomycetes</taxon>
        <taxon>Saccharomycetales</taxon>
        <taxon>Saccharomycetaceae</taxon>
        <taxon>Maudiozyma</taxon>
    </lineage>
</organism>
<reference evidence="8 9" key="1">
    <citation type="submission" date="2020-11" db="EMBL/GenBank/DDBJ databases">
        <title>Kefir isolates.</title>
        <authorList>
            <person name="Marcisauskas S."/>
            <person name="Kim Y."/>
            <person name="Blasche S."/>
        </authorList>
    </citation>
    <scope>NUCLEOTIDE SEQUENCE [LARGE SCALE GENOMIC DNA]</scope>
    <source>
        <strain evidence="8 9">OG2</strain>
    </source>
</reference>
<evidence type="ECO:0000256" key="2">
    <source>
        <dbReference type="ARBA" id="ARBA00022692"/>
    </source>
</evidence>
<dbReference type="GO" id="GO:0016020">
    <property type="term" value="C:membrane"/>
    <property type="evidence" value="ECO:0007669"/>
    <property type="project" value="UniProtKB-SubCell"/>
</dbReference>
<feature type="region of interest" description="Disordered" evidence="5">
    <location>
        <begin position="378"/>
        <end position="419"/>
    </location>
</feature>
<sequence length="419" mass="46955">MTRKTMSSQTPTPMPSTVSIKDDYHVQTRSLDSPLETTDDRDFEIDQHPLRIQDSFIEKHIKPNTGIMCVLIIAQFFNSLMVVSTKILETNPDASTHIKPLQILLVRMFITYAGTLIYMQFNKATVKYAPFGDPKVRKYLIMRGSCGFFGVFGMYFALMYLSISDAVLITFLSPTLTILLAWVVLREKINRWEVAGSVVSFVGVVLIIRPPFLFGVNANGNPDSDGVVESSNPTERLIATMVALWGALCGSGVYIIIRFIGKRAHAIINVSYFSLITFLISAVGVVFVPSMKFQIPHTKLEWILFGNLGISGFIFQLLLTLGIQKERAGRGSLVGYTQLIYSIFWDVSLYHHWPPIWSWAGMIIIVGSTIFVLKFKSPSDEEGDTDLSSSATKDPESQTPEIPEEELEMDEFNIDDSSE</sequence>
<dbReference type="Pfam" id="PF00892">
    <property type="entry name" value="EamA"/>
    <property type="match status" value="2"/>
</dbReference>
<feature type="domain" description="EamA" evidence="7">
    <location>
        <begin position="68"/>
        <end position="208"/>
    </location>
</feature>
<dbReference type="EMBL" id="PUHR01000088">
    <property type="protein sequence ID" value="KAG0667889.1"/>
    <property type="molecule type" value="Genomic_DNA"/>
</dbReference>
<dbReference type="OrthoDB" id="306876at2759"/>
<feature type="transmembrane region" description="Helical" evidence="6">
    <location>
        <begin position="166"/>
        <end position="185"/>
    </location>
</feature>
<feature type="transmembrane region" description="Helical" evidence="6">
    <location>
        <begin position="302"/>
        <end position="321"/>
    </location>
</feature>
<feature type="domain" description="EamA" evidence="7">
    <location>
        <begin position="242"/>
        <end position="373"/>
    </location>
</feature>
<evidence type="ECO:0000256" key="4">
    <source>
        <dbReference type="ARBA" id="ARBA00023136"/>
    </source>
</evidence>
<evidence type="ECO:0000313" key="8">
    <source>
        <dbReference type="EMBL" id="KAG0667889.1"/>
    </source>
</evidence>
<feature type="transmembrane region" description="Helical" evidence="6">
    <location>
        <begin position="237"/>
        <end position="257"/>
    </location>
</feature>
<keyword evidence="4 6" id="KW-0472">Membrane</keyword>
<dbReference type="PANTHER" id="PTHR22911:SF6">
    <property type="entry name" value="SOLUTE CARRIER FAMILY 35 MEMBER G1"/>
    <property type="match status" value="1"/>
</dbReference>